<dbReference type="Proteomes" id="UP000182350">
    <property type="component" value="Unassembled WGS sequence"/>
</dbReference>
<dbReference type="PANTHER" id="PTHR35272">
    <property type="entry name" value="THIOL:DISULFIDE INTERCHANGE PROTEIN DSBC-RELATED"/>
    <property type="match status" value="1"/>
</dbReference>
<evidence type="ECO:0000259" key="2">
    <source>
        <dbReference type="Pfam" id="PF13098"/>
    </source>
</evidence>
<evidence type="ECO:0000313" key="3">
    <source>
        <dbReference type="EMBL" id="SFX38035.1"/>
    </source>
</evidence>
<dbReference type="Gene3D" id="3.10.450.70">
    <property type="entry name" value="Disulphide bond isomerase, DsbC/G, N-terminal"/>
    <property type="match status" value="1"/>
</dbReference>
<accession>A0A1K1WLK9</accession>
<dbReference type="EMBL" id="FPJW01000004">
    <property type="protein sequence ID" value="SFX38035.1"/>
    <property type="molecule type" value="Genomic_DNA"/>
</dbReference>
<dbReference type="OrthoDB" id="5298214at2"/>
<dbReference type="GO" id="GO:0042597">
    <property type="term" value="C:periplasmic space"/>
    <property type="evidence" value="ECO:0007669"/>
    <property type="project" value="UniProtKB-SubCell"/>
</dbReference>
<dbReference type="AlphaFoldDB" id="A0A1K1WLK9"/>
<proteinExistence type="inferred from homology"/>
<dbReference type="InterPro" id="IPR009094">
    <property type="entry name" value="DiS-bond_isomerase_DsbC/G_N_sf"/>
</dbReference>
<dbReference type="InterPro" id="IPR051470">
    <property type="entry name" value="Thiol:disulfide_interchange"/>
</dbReference>
<dbReference type="InterPro" id="IPR012336">
    <property type="entry name" value="Thioredoxin-like_fold"/>
</dbReference>
<comment type="function">
    <text evidence="1">Required for disulfide bond formation in some periplasmic proteins. Acts by transferring its disulfide bond to other proteins and is reduced in the process.</text>
</comment>
<dbReference type="STRING" id="1122209.SAMN02745752_01432"/>
<dbReference type="RefSeq" id="WP_143142787.1">
    <property type="nucleotide sequence ID" value="NZ_FPJW01000004.1"/>
</dbReference>
<feature type="domain" description="Thioredoxin-like fold" evidence="2">
    <location>
        <begin position="155"/>
        <end position="275"/>
    </location>
</feature>
<organism evidence="3 4">
    <name type="scientific">Marinospirillum alkaliphilum DSM 21637</name>
    <dbReference type="NCBI Taxonomy" id="1122209"/>
    <lineage>
        <taxon>Bacteria</taxon>
        <taxon>Pseudomonadati</taxon>
        <taxon>Pseudomonadota</taxon>
        <taxon>Gammaproteobacteria</taxon>
        <taxon>Oceanospirillales</taxon>
        <taxon>Oceanospirillaceae</taxon>
        <taxon>Marinospirillum</taxon>
    </lineage>
</organism>
<protein>
    <recommendedName>
        <fullName evidence="1">Thiol:disulfide interchange protein</fullName>
    </recommendedName>
</protein>
<dbReference type="Pfam" id="PF13098">
    <property type="entry name" value="Thioredoxin_2"/>
    <property type="match status" value="1"/>
</dbReference>
<dbReference type="Gene3D" id="3.40.30.10">
    <property type="entry name" value="Glutaredoxin"/>
    <property type="match status" value="1"/>
</dbReference>
<dbReference type="PANTHER" id="PTHR35272:SF4">
    <property type="entry name" value="THIOL:DISULFIDE INTERCHANGE PROTEIN DSBG"/>
    <property type="match status" value="1"/>
</dbReference>
<reference evidence="3 4" key="1">
    <citation type="submission" date="2016-11" db="EMBL/GenBank/DDBJ databases">
        <authorList>
            <person name="Jaros S."/>
            <person name="Januszkiewicz K."/>
            <person name="Wedrychowicz H."/>
        </authorList>
    </citation>
    <scope>NUCLEOTIDE SEQUENCE [LARGE SCALE GENOMIC DNA]</scope>
    <source>
        <strain evidence="3 4">DSM 21637</strain>
    </source>
</reference>
<keyword evidence="1" id="KW-0574">Periplasm</keyword>
<gene>
    <name evidence="3" type="ORF">SAMN02745752_01432</name>
</gene>
<dbReference type="NCBIfam" id="NF008657">
    <property type="entry name" value="PRK11657.1"/>
    <property type="match status" value="1"/>
</dbReference>
<keyword evidence="1" id="KW-0676">Redox-active center</keyword>
<evidence type="ECO:0000256" key="1">
    <source>
        <dbReference type="RuleBase" id="RU364038"/>
    </source>
</evidence>
<keyword evidence="1" id="KW-0732">Signal</keyword>
<dbReference type="InterPro" id="IPR033954">
    <property type="entry name" value="DiS-bond_Isoase_DsbC/G"/>
</dbReference>
<dbReference type="InterPro" id="IPR036249">
    <property type="entry name" value="Thioredoxin-like_sf"/>
</dbReference>
<dbReference type="CDD" id="cd03020">
    <property type="entry name" value="DsbA_DsbC_DsbG"/>
    <property type="match status" value="1"/>
</dbReference>
<comment type="subcellular location">
    <subcellularLocation>
        <location evidence="1">Periplasm</location>
    </subcellularLocation>
</comment>
<sequence>MSFTSRFLQRSLMIALLVTGLLLTGLLMAGLTGNGQAFAQQAATQPGQQSSLLDLPEPIQHLQNQGLDILREFPVGASLRGWVVSFEGRDLIVYTTTDGEFLINGVLLNAQGQDLTEAHQKEWLPRPDWNDLASASYLTESSSRITDSGDRITENTLYVFFDANCPFCQLAWMALQPYRAAGLEVRWIPVAYLKPDSRNRAAALLSAPPSRQPLLLERNMKEFGQPLPELDKTPDNLEREQLQANMDLMQSLGINGTPGWVWQDADGKLHTHAGMLRLPRLPDVTGLPAQQHPEPALMRFR</sequence>
<dbReference type="SUPFAM" id="SSF54423">
    <property type="entry name" value="DsbC/DsbG N-terminal domain-like"/>
    <property type="match status" value="1"/>
</dbReference>
<name>A0A1K1WLK9_9GAMM</name>
<evidence type="ECO:0000313" key="4">
    <source>
        <dbReference type="Proteomes" id="UP000182350"/>
    </source>
</evidence>
<keyword evidence="4" id="KW-1185">Reference proteome</keyword>
<dbReference type="SUPFAM" id="SSF52833">
    <property type="entry name" value="Thioredoxin-like"/>
    <property type="match status" value="1"/>
</dbReference>
<comment type="similarity">
    <text evidence="1">Belongs to the thioredoxin family. DsbC subfamily.</text>
</comment>